<protein>
    <recommendedName>
        <fullName evidence="3">phospholipase A2</fullName>
        <ecNumber evidence="3">3.1.1.4</ecNumber>
    </recommendedName>
</protein>
<evidence type="ECO:0000259" key="16">
    <source>
        <dbReference type="SMART" id="SM00085"/>
    </source>
</evidence>
<feature type="binding site" evidence="12">
    <location>
        <position position="53"/>
    </location>
    <ligand>
        <name>Ca(2+)</name>
        <dbReference type="ChEBI" id="CHEBI:29108"/>
    </ligand>
</feature>
<feature type="signal peptide" evidence="15">
    <location>
        <begin position="1"/>
        <end position="21"/>
    </location>
</feature>
<feature type="binding site" evidence="12">
    <location>
        <position position="55"/>
    </location>
    <ligand>
        <name>Ca(2+)</name>
        <dbReference type="ChEBI" id="CHEBI:29108"/>
    </ligand>
</feature>
<evidence type="ECO:0000256" key="5">
    <source>
        <dbReference type="ARBA" id="ARBA00022723"/>
    </source>
</evidence>
<dbReference type="AlphaFoldDB" id="U3FAA2"/>
<dbReference type="InterPro" id="IPR033113">
    <property type="entry name" value="PLA2_histidine"/>
</dbReference>
<keyword evidence="4 15" id="KW-0964">Secreted</keyword>
<dbReference type="PANTHER" id="PTHR11716:SF51">
    <property type="entry name" value="PHOSPHOLIPASE A2"/>
    <property type="match status" value="1"/>
</dbReference>
<evidence type="ECO:0000256" key="11">
    <source>
        <dbReference type="PIRSR" id="PIRSR601211-1"/>
    </source>
</evidence>
<feature type="chain" id="PRO_5001391259" description="phospholipase A2" evidence="15">
    <location>
        <begin position="22"/>
        <end position="154"/>
    </location>
</feature>
<evidence type="ECO:0000313" key="17">
    <source>
        <dbReference type="EMBL" id="JAB52799.1"/>
    </source>
</evidence>
<sequence length="154" mass="17424">MNPAHLLVLAAVCVSLLGASSIPPEPLNLINFKRMIECTTRRSVWDFTNYGCYCGSGGRGTPVDELDRCCKVHDELDRCCQVHDKCYDTAKRVHKCFPSVRTYSYDCSEGKLTCKDNNTKCKDFVCNCDRTAALCFAKTPYNDKNYNIDLKHCQ</sequence>
<dbReference type="CDD" id="cd00125">
    <property type="entry name" value="PLA2c"/>
    <property type="match status" value="1"/>
</dbReference>
<evidence type="ECO:0000256" key="6">
    <source>
        <dbReference type="ARBA" id="ARBA00022801"/>
    </source>
</evidence>
<evidence type="ECO:0000256" key="9">
    <source>
        <dbReference type="ARBA" id="ARBA00023098"/>
    </source>
</evidence>
<dbReference type="EMBL" id="GAEP01002022">
    <property type="protein sequence ID" value="JAB52799.1"/>
    <property type="molecule type" value="mRNA"/>
</dbReference>
<keyword evidence="6" id="KW-0378">Hydrolase</keyword>
<feature type="disulfide bond" evidence="13">
    <location>
        <begin position="96"/>
        <end position="121"/>
    </location>
</feature>
<comment type="similarity">
    <text evidence="14">Belongs to the phospholipase A2 family.</text>
</comment>
<evidence type="ECO:0000256" key="7">
    <source>
        <dbReference type="ARBA" id="ARBA00022837"/>
    </source>
</evidence>
<feature type="disulfide bond" evidence="13">
    <location>
        <begin position="114"/>
        <end position="126"/>
    </location>
</feature>
<dbReference type="EC" id="3.1.1.4" evidence="3"/>
<evidence type="ECO:0000256" key="12">
    <source>
        <dbReference type="PIRSR" id="PIRSR601211-2"/>
    </source>
</evidence>
<dbReference type="InterPro" id="IPR033112">
    <property type="entry name" value="PLA2_Asp_AS"/>
</dbReference>
<evidence type="ECO:0000256" key="1">
    <source>
        <dbReference type="ARBA" id="ARBA00001604"/>
    </source>
</evidence>
<keyword evidence="9" id="KW-0443">Lipid metabolism</keyword>
<feature type="domain" description="Phospholipase A2-like central" evidence="16">
    <location>
        <begin position="28"/>
        <end position="154"/>
    </location>
</feature>
<organism evidence="17">
    <name type="scientific">Micrurus fulvius</name>
    <name type="common">Eastern coral snake</name>
    <name type="synonym">Coluber fulvius</name>
    <dbReference type="NCBI Taxonomy" id="8637"/>
    <lineage>
        <taxon>Eukaryota</taxon>
        <taxon>Metazoa</taxon>
        <taxon>Chordata</taxon>
        <taxon>Craniata</taxon>
        <taxon>Vertebrata</taxon>
        <taxon>Euteleostomi</taxon>
        <taxon>Lepidosauria</taxon>
        <taxon>Squamata</taxon>
        <taxon>Bifurcata</taxon>
        <taxon>Unidentata</taxon>
        <taxon>Episquamata</taxon>
        <taxon>Toxicofera</taxon>
        <taxon>Serpentes</taxon>
        <taxon>Colubroidea</taxon>
        <taxon>Elapidae</taxon>
        <taxon>Elapinae</taxon>
        <taxon>Micrurus</taxon>
    </lineage>
</organism>
<feature type="disulfide bond" evidence="13">
    <location>
        <begin position="79"/>
        <end position="135"/>
    </location>
</feature>
<reference evidence="17" key="1">
    <citation type="journal article" date="2013" name="BMC Genomics">
        <title>The venom-gland transcriptome of the eastern coral snake (Micrurus fulvius) reveals high venom complexity in the intragenomic evolution of venoms.</title>
        <authorList>
            <person name="Margres M.J."/>
            <person name="Aronow K."/>
            <person name="Loyacano J."/>
            <person name="Rokyta D.R."/>
        </authorList>
    </citation>
    <scope>NUCLEOTIDE SEQUENCE</scope>
    <source>
        <tissue evidence="17">Venom gland</tissue>
    </source>
</reference>
<evidence type="ECO:0000256" key="4">
    <source>
        <dbReference type="ARBA" id="ARBA00022525"/>
    </source>
</evidence>
<name>U3FAA2_MICFL</name>
<evidence type="ECO:0000256" key="2">
    <source>
        <dbReference type="ARBA" id="ARBA00004613"/>
    </source>
</evidence>
<dbReference type="PROSITE" id="PS00118">
    <property type="entry name" value="PA2_HIS"/>
    <property type="match status" value="1"/>
</dbReference>
<proteinExistence type="evidence at transcript level"/>
<evidence type="ECO:0000256" key="8">
    <source>
        <dbReference type="ARBA" id="ARBA00022963"/>
    </source>
</evidence>
<evidence type="ECO:0000256" key="13">
    <source>
        <dbReference type="PIRSR" id="PIRSR601211-3"/>
    </source>
</evidence>
<evidence type="ECO:0000256" key="10">
    <source>
        <dbReference type="ARBA" id="ARBA00023157"/>
    </source>
</evidence>
<evidence type="ECO:0000256" key="15">
    <source>
        <dbReference type="RuleBase" id="RU361236"/>
    </source>
</evidence>
<dbReference type="GO" id="GO:0047498">
    <property type="term" value="F:calcium-dependent phospholipase A2 activity"/>
    <property type="evidence" value="ECO:0007669"/>
    <property type="project" value="TreeGrafter"/>
</dbReference>
<evidence type="ECO:0000256" key="14">
    <source>
        <dbReference type="RuleBase" id="RU003654"/>
    </source>
</evidence>
<dbReference type="Pfam" id="PF00068">
    <property type="entry name" value="Phospholip_A2_1"/>
    <property type="match status" value="1"/>
</dbReference>
<dbReference type="GO" id="GO:0005509">
    <property type="term" value="F:calcium ion binding"/>
    <property type="evidence" value="ECO:0007669"/>
    <property type="project" value="InterPro"/>
</dbReference>
<dbReference type="Gene3D" id="1.20.90.10">
    <property type="entry name" value="Phospholipase A2 domain"/>
    <property type="match status" value="2"/>
</dbReference>
<comment type="catalytic activity">
    <reaction evidence="1">
        <text>a 1,2-diacyl-sn-glycero-3-phosphocholine + H2O = a 1-acyl-sn-glycero-3-phosphocholine + a fatty acid + H(+)</text>
        <dbReference type="Rhea" id="RHEA:15801"/>
        <dbReference type="ChEBI" id="CHEBI:15377"/>
        <dbReference type="ChEBI" id="CHEBI:15378"/>
        <dbReference type="ChEBI" id="CHEBI:28868"/>
        <dbReference type="ChEBI" id="CHEBI:57643"/>
        <dbReference type="ChEBI" id="CHEBI:58168"/>
        <dbReference type="EC" id="3.1.1.4"/>
    </reaction>
</comment>
<dbReference type="SMART" id="SM00085">
    <property type="entry name" value="PA2c"/>
    <property type="match status" value="1"/>
</dbReference>
<keyword evidence="5 12" id="KW-0479">Metal-binding</keyword>
<accession>U3FAA2</accession>
<dbReference type="GO" id="GO:0050482">
    <property type="term" value="P:arachidonate secretion"/>
    <property type="evidence" value="ECO:0007669"/>
    <property type="project" value="InterPro"/>
</dbReference>
<dbReference type="GO" id="GO:0016042">
    <property type="term" value="P:lipid catabolic process"/>
    <property type="evidence" value="ECO:0007669"/>
    <property type="project" value="UniProtKB-KW"/>
</dbReference>
<feature type="binding site" evidence="12">
    <location>
        <position position="84"/>
    </location>
    <ligand>
        <name>Ca(2+)</name>
        <dbReference type="ChEBI" id="CHEBI:29108"/>
    </ligand>
</feature>
<dbReference type="PROSITE" id="PS00119">
    <property type="entry name" value="PA2_ASP"/>
    <property type="match status" value="1"/>
</dbReference>
<keyword evidence="7 12" id="KW-0106">Calcium</keyword>
<feature type="disulfide bond" evidence="13">
    <location>
        <begin position="54"/>
        <end position="80"/>
    </location>
</feature>
<feature type="active site" evidence="11">
    <location>
        <position position="83"/>
    </location>
</feature>
<dbReference type="InterPro" id="IPR001211">
    <property type="entry name" value="PLA2"/>
</dbReference>
<dbReference type="GO" id="GO:0005543">
    <property type="term" value="F:phospholipid binding"/>
    <property type="evidence" value="ECO:0007669"/>
    <property type="project" value="TreeGrafter"/>
</dbReference>
<dbReference type="GO" id="GO:0005576">
    <property type="term" value="C:extracellular region"/>
    <property type="evidence" value="ECO:0007669"/>
    <property type="project" value="UniProtKB-SubCell"/>
</dbReference>
<comment type="subcellular location">
    <subcellularLocation>
        <location evidence="2 15">Secreted</location>
    </subcellularLocation>
</comment>
<feature type="binding site" evidence="12">
    <location>
        <position position="57"/>
    </location>
    <ligand>
        <name>Ca(2+)</name>
        <dbReference type="ChEBI" id="CHEBI:29108"/>
    </ligand>
</feature>
<evidence type="ECO:0000256" key="3">
    <source>
        <dbReference type="ARBA" id="ARBA00013278"/>
    </source>
</evidence>
<dbReference type="PANTHER" id="PTHR11716">
    <property type="entry name" value="PHOSPHOLIPASE A2 FAMILY MEMBER"/>
    <property type="match status" value="1"/>
</dbReference>
<dbReference type="InterPro" id="IPR016090">
    <property type="entry name" value="PLA2-like_dom"/>
</dbReference>
<dbReference type="SUPFAM" id="SSF48619">
    <property type="entry name" value="Phospholipase A2, PLA2"/>
    <property type="match status" value="2"/>
</dbReference>
<keyword evidence="10 13" id="KW-1015">Disulfide bond</keyword>
<comment type="cofactor">
    <cofactor evidence="12">
        <name>Ca(2+)</name>
        <dbReference type="ChEBI" id="CHEBI:29108"/>
    </cofactor>
    <text evidence="12">Binds 1 Ca(2+) ion per subunit.</text>
</comment>
<dbReference type="PRINTS" id="PR00389">
    <property type="entry name" value="PHPHLIPASEA2"/>
</dbReference>
<dbReference type="GO" id="GO:0006644">
    <property type="term" value="P:phospholipid metabolic process"/>
    <property type="evidence" value="ECO:0007669"/>
    <property type="project" value="InterPro"/>
</dbReference>
<feature type="active site" evidence="11">
    <location>
        <position position="129"/>
    </location>
</feature>
<feature type="disulfide bond" evidence="13">
    <location>
        <begin position="86"/>
        <end position="128"/>
    </location>
</feature>
<dbReference type="InterPro" id="IPR036444">
    <property type="entry name" value="PLipase_A2_dom_sf"/>
</dbReference>
<keyword evidence="15" id="KW-0732">Signal</keyword>
<keyword evidence="8" id="KW-0442">Lipid degradation</keyword>